<gene>
    <name evidence="1" type="ORF">SAMN05216552_10574</name>
</gene>
<organism evidence="1 2">
    <name type="scientific">Pseudoduganella namucuonensis</name>
    <dbReference type="NCBI Taxonomy" id="1035707"/>
    <lineage>
        <taxon>Bacteria</taxon>
        <taxon>Pseudomonadati</taxon>
        <taxon>Pseudomonadota</taxon>
        <taxon>Betaproteobacteria</taxon>
        <taxon>Burkholderiales</taxon>
        <taxon>Oxalobacteraceae</taxon>
        <taxon>Telluria group</taxon>
        <taxon>Pseudoduganella</taxon>
    </lineage>
</organism>
<name>A0A1I7M4Z4_9BURK</name>
<protein>
    <submittedName>
        <fullName evidence="1">Phage tail protein, P2 protein I family</fullName>
    </submittedName>
</protein>
<dbReference type="OrthoDB" id="370073at2"/>
<dbReference type="AlphaFoldDB" id="A0A1I7M4Z4"/>
<dbReference type="NCBIfam" id="TIGR02242">
    <property type="entry name" value="tail_TIGR02242"/>
    <property type="match status" value="1"/>
</dbReference>
<proteinExistence type="predicted"/>
<dbReference type="InterPro" id="IPR006521">
    <property type="entry name" value="Tail_protein_I"/>
</dbReference>
<dbReference type="RefSeq" id="WP_093561137.1">
    <property type="nucleotide sequence ID" value="NZ_FPBO01000057.1"/>
</dbReference>
<keyword evidence="2" id="KW-1185">Reference proteome</keyword>
<evidence type="ECO:0000313" key="2">
    <source>
        <dbReference type="Proteomes" id="UP000199391"/>
    </source>
</evidence>
<dbReference type="SUPFAM" id="SSF75011">
    <property type="entry name" value="3-carboxy-cis,cis-mucoante lactonizing enzyme"/>
    <property type="match status" value="1"/>
</dbReference>
<dbReference type="InterPro" id="IPR011748">
    <property type="entry name" value="Unchr_phage_tail-like"/>
</dbReference>
<dbReference type="STRING" id="1035707.SAMN05216552_10574"/>
<evidence type="ECO:0000313" key="1">
    <source>
        <dbReference type="EMBL" id="SFV16947.1"/>
    </source>
</evidence>
<accession>A0A1I7M4Z4</accession>
<dbReference type="Pfam" id="PF09684">
    <property type="entry name" value="Tail_P2_I"/>
    <property type="match status" value="1"/>
</dbReference>
<reference evidence="2" key="1">
    <citation type="submission" date="2016-10" db="EMBL/GenBank/DDBJ databases">
        <authorList>
            <person name="Varghese N."/>
            <person name="Submissions S."/>
        </authorList>
    </citation>
    <scope>NUCLEOTIDE SEQUENCE [LARGE SCALE GENOMIC DNA]</scope>
    <source>
        <strain evidence="2">CGMCC 1.11014</strain>
    </source>
</reference>
<dbReference type="EMBL" id="FPBO01000057">
    <property type="protein sequence ID" value="SFV16947.1"/>
    <property type="molecule type" value="Genomic_DNA"/>
</dbReference>
<dbReference type="Proteomes" id="UP000199391">
    <property type="component" value="Unassembled WGS sequence"/>
</dbReference>
<dbReference type="NCBIfam" id="TIGR01634">
    <property type="entry name" value="tail_P2_I"/>
    <property type="match status" value="1"/>
</dbReference>
<sequence>MRLIPDNGTVLMRGQPHWLRCAFQQTALVDDIVTLAPAGAEGGEEPGGEEPFTGGFAGMAFDSHCRLFHPVPGEGRVEYVLWGRESRLAVHDTQPRPFELSVADEVEGEELPQQPVALACDERDYLYIADPAAKAVWLADTWQQEIARRVDFPSRPLDLARQGDGVYVLLDAPGWMRLAPCDEPEALPWPEEVEDAHRLVVTADGRAFVLCDAGTADAEVVCLQEPALRLETPFCTDLLVAEEHAEFGALFVFARRPGEDFVRRRLKGRGWAPLTGLYAPQYDGRGIARAPDGRIAYWSARGPRHAAPARTQYERSGWLFGFALDSGLDQNRWGALSVEACIPDGTRIRFHALTRDDLDFGDPLPRTPPAGQDVAEIAQPTVTPLPSMLAWQYEETGWELYRDDAVRLAGPKAAPGYARYEAPVHAPPGRYLWLVFELTGTKSKTPRLRSARAAYPGHTLLRQLPRTLWRDPEAEDFLHRYLMSPAAMLAEWGDVSQTRQRLLNPRGAPAEVLDWLASFLGLAMDHCWSERARRQMIEEAARLFRGRGTLWSLRRMLEILTGAQVLILEKFRTRGGGVIGNPEATSSQAVLGVGFRVGGAIGEVSEVGLDVPGADDGGIQFDQYAHRFTVTIVASMSEEQLRCARQLVEVHKPAHTMFDLCTADAGTRVGVGLHIGLASVVGDSSGFEQAVVGDSVLGKGYLLGRPGLDRGPDGGQGGCP</sequence>